<keyword evidence="3" id="KW-1185">Reference proteome</keyword>
<evidence type="ECO:0000313" key="2">
    <source>
        <dbReference type="EMBL" id="MFD2486668.1"/>
    </source>
</evidence>
<proteinExistence type="predicted"/>
<sequence>MAVRWSGWARRSGAHRVRPVGALAGREGYRRRRGCAKEFGPEFPNRRPGAPKQNDRSGPFRLSSREFPGIRRTVGIGRECGRTSREDGGISVKLVRLVRKALPSKSLKSYAWYGWI</sequence>
<feature type="region of interest" description="Disordered" evidence="1">
    <location>
        <begin position="37"/>
        <end position="65"/>
    </location>
</feature>
<dbReference type="RefSeq" id="WP_352268552.1">
    <property type="nucleotide sequence ID" value="NZ_BAAAHV010000017.1"/>
</dbReference>
<name>A0ABW5ID66_9PSEU</name>
<comment type="caution">
    <text evidence="2">The sequence shown here is derived from an EMBL/GenBank/DDBJ whole genome shotgun (WGS) entry which is preliminary data.</text>
</comment>
<protein>
    <submittedName>
        <fullName evidence="2">Tryptorubin family RiPP</fullName>
    </submittedName>
</protein>
<organism evidence="2 3">
    <name type="scientific">Amycolatopsis albidoflavus</name>
    <dbReference type="NCBI Taxonomy" id="102226"/>
    <lineage>
        <taxon>Bacteria</taxon>
        <taxon>Bacillati</taxon>
        <taxon>Actinomycetota</taxon>
        <taxon>Actinomycetes</taxon>
        <taxon>Pseudonocardiales</taxon>
        <taxon>Pseudonocardiaceae</taxon>
        <taxon>Amycolatopsis</taxon>
    </lineage>
</organism>
<dbReference type="Proteomes" id="UP001597542">
    <property type="component" value="Unassembled WGS sequence"/>
</dbReference>
<evidence type="ECO:0000313" key="3">
    <source>
        <dbReference type="Proteomes" id="UP001597542"/>
    </source>
</evidence>
<dbReference type="EMBL" id="JBHUKQ010000023">
    <property type="protein sequence ID" value="MFD2486668.1"/>
    <property type="molecule type" value="Genomic_DNA"/>
</dbReference>
<evidence type="ECO:0000256" key="1">
    <source>
        <dbReference type="SAM" id="MobiDB-lite"/>
    </source>
</evidence>
<gene>
    <name evidence="2" type="ORF">ACFSUT_40795</name>
</gene>
<accession>A0ABW5ID66</accession>
<dbReference type="NCBIfam" id="NF038372">
    <property type="entry name" value="tryptorubin_fam"/>
    <property type="match status" value="1"/>
</dbReference>
<reference evidence="3" key="1">
    <citation type="journal article" date="2019" name="Int. J. Syst. Evol. Microbiol.">
        <title>The Global Catalogue of Microorganisms (GCM) 10K type strain sequencing project: providing services to taxonomists for standard genome sequencing and annotation.</title>
        <authorList>
            <consortium name="The Broad Institute Genomics Platform"/>
            <consortium name="The Broad Institute Genome Sequencing Center for Infectious Disease"/>
            <person name="Wu L."/>
            <person name="Ma J."/>
        </authorList>
    </citation>
    <scope>NUCLEOTIDE SEQUENCE [LARGE SCALE GENOMIC DNA]</scope>
    <source>
        <strain evidence="3">CGMCC 4.7638</strain>
    </source>
</reference>